<dbReference type="Proteomes" id="UP001154240">
    <property type="component" value="Unassembled WGS sequence"/>
</dbReference>
<dbReference type="PANTHER" id="PTHR34477">
    <property type="entry name" value="UPF0213 PROTEIN YHBQ"/>
    <property type="match status" value="1"/>
</dbReference>
<dbReference type="SMART" id="SM00465">
    <property type="entry name" value="GIYc"/>
    <property type="match status" value="1"/>
</dbReference>
<dbReference type="SUPFAM" id="SSF82771">
    <property type="entry name" value="GIY-YIG endonuclease"/>
    <property type="match status" value="1"/>
</dbReference>
<dbReference type="InterPro" id="IPR000305">
    <property type="entry name" value="GIY-YIG_endonuc"/>
</dbReference>
<dbReference type="CDD" id="cd10456">
    <property type="entry name" value="GIY-YIG_UPF0213"/>
    <property type="match status" value="1"/>
</dbReference>
<organism evidence="3 4">
    <name type="scientific">Thiovibrio frasassiensis</name>
    <dbReference type="NCBI Taxonomy" id="2984131"/>
    <lineage>
        <taxon>Bacteria</taxon>
        <taxon>Pseudomonadati</taxon>
        <taxon>Thermodesulfobacteriota</taxon>
        <taxon>Desulfobulbia</taxon>
        <taxon>Desulfobulbales</taxon>
        <taxon>Thiovibrionaceae</taxon>
        <taxon>Thiovibrio</taxon>
    </lineage>
</organism>
<dbReference type="EMBL" id="JAPHEH010000001">
    <property type="protein sequence ID" value="MDG4476683.1"/>
    <property type="molecule type" value="Genomic_DNA"/>
</dbReference>
<dbReference type="Pfam" id="PF01541">
    <property type="entry name" value="GIY-YIG"/>
    <property type="match status" value="1"/>
</dbReference>
<dbReference type="RefSeq" id="WP_307633648.1">
    <property type="nucleotide sequence ID" value="NZ_JAPHEH010000001.1"/>
</dbReference>
<dbReference type="InterPro" id="IPR050190">
    <property type="entry name" value="UPF0213_domain"/>
</dbReference>
<dbReference type="Gene3D" id="3.40.1440.10">
    <property type="entry name" value="GIY-YIG endonuclease"/>
    <property type="match status" value="1"/>
</dbReference>
<dbReference type="PROSITE" id="PS50164">
    <property type="entry name" value="GIY_YIG"/>
    <property type="match status" value="1"/>
</dbReference>
<feature type="domain" description="GIY-YIG" evidence="2">
    <location>
        <begin position="11"/>
        <end position="87"/>
    </location>
</feature>
<protein>
    <submittedName>
        <fullName evidence="3">GIY-YIG nuclease family protein</fullName>
    </submittedName>
</protein>
<evidence type="ECO:0000259" key="2">
    <source>
        <dbReference type="PROSITE" id="PS50164"/>
    </source>
</evidence>
<evidence type="ECO:0000256" key="1">
    <source>
        <dbReference type="ARBA" id="ARBA00007435"/>
    </source>
</evidence>
<reference evidence="3" key="2">
    <citation type="submission" date="2022-10" db="EMBL/GenBank/DDBJ databases">
        <authorList>
            <person name="Aronson H.S."/>
        </authorList>
    </citation>
    <scope>NUCLEOTIDE SEQUENCE</scope>
    <source>
        <strain evidence="3">RS19-109</strain>
    </source>
</reference>
<dbReference type="PANTHER" id="PTHR34477:SF1">
    <property type="entry name" value="UPF0213 PROTEIN YHBQ"/>
    <property type="match status" value="1"/>
</dbReference>
<keyword evidence="4" id="KW-1185">Reference proteome</keyword>
<proteinExistence type="inferred from homology"/>
<comment type="similarity">
    <text evidence="1">Belongs to the UPF0213 family.</text>
</comment>
<sequence length="98" mass="11239">MTRVPPPACQSAWFVYLVRCKDETLYCGIAKNLSRRLAEHNSADKGAKYTRGRRPVQLVYSETASSRTHATQREAQIKRLSRKEKMVLIQSVVAFVQR</sequence>
<dbReference type="InterPro" id="IPR035901">
    <property type="entry name" value="GIY-YIG_endonuc_sf"/>
</dbReference>
<gene>
    <name evidence="3" type="ORF">OLX77_11020</name>
</gene>
<comment type="caution">
    <text evidence="3">The sequence shown here is derived from an EMBL/GenBank/DDBJ whole genome shotgun (WGS) entry which is preliminary data.</text>
</comment>
<evidence type="ECO:0000313" key="4">
    <source>
        <dbReference type="Proteomes" id="UP001154240"/>
    </source>
</evidence>
<dbReference type="AlphaFoldDB" id="A0A9X4MJJ0"/>
<name>A0A9X4MJJ0_9BACT</name>
<reference evidence="3" key="1">
    <citation type="journal article" date="2022" name="bioRxiv">
        <title>Thiovibrio frasassiensisgen. nov., sp. nov., an autotrophic, elemental sulfur disproportionating bacterium isolated from sulfidic karst sediment, and proposal of Thiovibrionaceae fam. nov.</title>
        <authorList>
            <person name="Aronson H."/>
            <person name="Thomas C."/>
            <person name="Bhattacharyya M."/>
            <person name="Eckstein S."/>
            <person name="Jensen S."/>
            <person name="Barco R."/>
            <person name="Macalady J."/>
            <person name="Amend J."/>
        </authorList>
    </citation>
    <scope>NUCLEOTIDE SEQUENCE</scope>
    <source>
        <strain evidence="3">RS19-109</strain>
    </source>
</reference>
<evidence type="ECO:0000313" key="3">
    <source>
        <dbReference type="EMBL" id="MDG4476683.1"/>
    </source>
</evidence>
<accession>A0A9X4MJJ0</accession>